<comment type="cofactor">
    <cofactor evidence="7">
        <name>heme</name>
        <dbReference type="ChEBI" id="CHEBI:30413"/>
    </cofactor>
</comment>
<keyword evidence="6 8" id="KW-0503">Monooxygenase</keyword>
<dbReference type="InterPro" id="IPR002401">
    <property type="entry name" value="Cyt_P450_E_grp-I"/>
</dbReference>
<comment type="similarity">
    <text evidence="1 8">Belongs to the cytochrome P450 family.</text>
</comment>
<keyword evidence="3 7" id="KW-0479">Metal-binding</keyword>
<dbReference type="InterPro" id="IPR017972">
    <property type="entry name" value="Cyt_P450_CS"/>
</dbReference>
<keyword evidence="4 8" id="KW-0560">Oxidoreductase</keyword>
<evidence type="ECO:0000256" key="5">
    <source>
        <dbReference type="ARBA" id="ARBA00023004"/>
    </source>
</evidence>
<evidence type="ECO:0000256" key="6">
    <source>
        <dbReference type="ARBA" id="ARBA00023033"/>
    </source>
</evidence>
<dbReference type="OrthoDB" id="2789670at2759"/>
<dbReference type="Proteomes" id="UP000289738">
    <property type="component" value="Chromosome B07"/>
</dbReference>
<keyword evidence="9" id="KW-0472">Membrane</keyword>
<dbReference type="Gramene" id="arahy.Tifrunner.gnm2.ann2.Ah17g166400.1">
    <property type="protein sequence ID" value="arahy.Tifrunner.gnm2.ann2.Ah17g166400.1-CDS"/>
    <property type="gene ID" value="arahy.Tifrunner.gnm2.ann2.Ah17g166400"/>
</dbReference>
<keyword evidence="11" id="KW-1185">Reference proteome</keyword>
<keyword evidence="5 7" id="KW-0408">Iron</keyword>
<dbReference type="InterPro" id="IPR050651">
    <property type="entry name" value="Plant_Cytochrome_P450_Monoox"/>
</dbReference>
<dbReference type="Pfam" id="PF00067">
    <property type="entry name" value="p450"/>
    <property type="match status" value="1"/>
</dbReference>
<proteinExistence type="inferred from homology"/>
<evidence type="ECO:0000256" key="9">
    <source>
        <dbReference type="SAM" id="Phobius"/>
    </source>
</evidence>
<reference evidence="10 11" key="1">
    <citation type="submission" date="2019-01" db="EMBL/GenBank/DDBJ databases">
        <title>Sequencing of cultivated peanut Arachis hypogaea provides insights into genome evolution and oil improvement.</title>
        <authorList>
            <person name="Chen X."/>
        </authorList>
    </citation>
    <scope>NUCLEOTIDE SEQUENCE [LARGE SCALE GENOMIC DNA]</scope>
    <source>
        <strain evidence="11">cv. Fuhuasheng</strain>
        <tissue evidence="10">Leaves</tissue>
    </source>
</reference>
<organism evidence="10 11">
    <name type="scientific">Arachis hypogaea</name>
    <name type="common">Peanut</name>
    <dbReference type="NCBI Taxonomy" id="3818"/>
    <lineage>
        <taxon>Eukaryota</taxon>
        <taxon>Viridiplantae</taxon>
        <taxon>Streptophyta</taxon>
        <taxon>Embryophyta</taxon>
        <taxon>Tracheophyta</taxon>
        <taxon>Spermatophyta</taxon>
        <taxon>Magnoliopsida</taxon>
        <taxon>eudicotyledons</taxon>
        <taxon>Gunneridae</taxon>
        <taxon>Pentapetalae</taxon>
        <taxon>rosids</taxon>
        <taxon>fabids</taxon>
        <taxon>Fabales</taxon>
        <taxon>Fabaceae</taxon>
        <taxon>Papilionoideae</taxon>
        <taxon>50 kb inversion clade</taxon>
        <taxon>dalbergioids sensu lato</taxon>
        <taxon>Dalbergieae</taxon>
        <taxon>Pterocarpus clade</taxon>
        <taxon>Arachis</taxon>
    </lineage>
</organism>
<dbReference type="Gene3D" id="1.10.630.10">
    <property type="entry name" value="Cytochrome P450"/>
    <property type="match status" value="1"/>
</dbReference>
<feature type="binding site" description="axial binding residue" evidence="7">
    <location>
        <position position="465"/>
    </location>
    <ligand>
        <name>heme</name>
        <dbReference type="ChEBI" id="CHEBI:30413"/>
    </ligand>
    <ligandPart>
        <name>Fe</name>
        <dbReference type="ChEBI" id="CHEBI:18248"/>
    </ligandPart>
</feature>
<dbReference type="SMR" id="A0A444YBH6"/>
<evidence type="ECO:0000256" key="4">
    <source>
        <dbReference type="ARBA" id="ARBA00023002"/>
    </source>
</evidence>
<keyword evidence="9" id="KW-1133">Transmembrane helix</keyword>
<dbReference type="PRINTS" id="PR00463">
    <property type="entry name" value="EP450I"/>
</dbReference>
<comment type="caution">
    <text evidence="10">The sequence shown here is derived from an EMBL/GenBank/DDBJ whole genome shotgun (WGS) entry which is preliminary data.</text>
</comment>
<dbReference type="FunFam" id="1.10.630.10:FF:000026">
    <property type="entry name" value="Cytochrome P450 82C4"/>
    <property type="match status" value="1"/>
</dbReference>
<dbReference type="GO" id="GO:0004497">
    <property type="term" value="F:monooxygenase activity"/>
    <property type="evidence" value="ECO:0007669"/>
    <property type="project" value="UniProtKB-KW"/>
</dbReference>
<evidence type="ECO:0000256" key="1">
    <source>
        <dbReference type="ARBA" id="ARBA00010617"/>
    </source>
</evidence>
<sequence length="526" mass="59646">MLLYLDTIIAGVAGTLIISYCLYLAKRAALPPLDGHRKKPPMAAGRWPLIGHLHLLGGSGQLPYEKFGDLADLYGPIFSIRIGVHTAVVVSSWELAKECFTTLDAIVSSRPKFTAAKILTYDYVNFAFAPYGKFWREIRKIVASELLSAHRFEMLRGIRDSEVETSVKEIYRKCVDKSDVVEMKRWLGDLNLNTVLRMVAGKRYTARSEDEWREVGRIRRAFREFFRLTGVHVIGDAIPFLGWLDFGGQVKEMKKTAKEMDEIICEWLKDHRRRRECGDDDQSEAETEQDFIDVLLSVLHNGADLDGYDLDTVIKATSLMIISGATDTTAVTMIWTLSLLINHQHALKKVRDELDEQVGKERLVKESDINKLTYLQAVVKESMRLYPAGPLSGPREFTEDCTLGGYHIKAGTRMLLNIWKLHRDPRVWLDPLEFKPERFLTTHKDMDVKGQHFELLPFGGGRRSCPGITFGIQMTHLALAAFLHAFEVTTPFDAPVDMSASFGLTMMKATPLELLLKPRLSPSIYH</sequence>
<accession>A0A444YBH6</accession>
<dbReference type="STRING" id="3818.A0A444YBH6"/>
<dbReference type="PRINTS" id="PR00385">
    <property type="entry name" value="P450"/>
</dbReference>
<gene>
    <name evidence="10" type="ORF">Ahy_B07g087205</name>
</gene>
<dbReference type="GO" id="GO:0020037">
    <property type="term" value="F:heme binding"/>
    <property type="evidence" value="ECO:0007669"/>
    <property type="project" value="InterPro"/>
</dbReference>
<evidence type="ECO:0000256" key="3">
    <source>
        <dbReference type="ARBA" id="ARBA00022723"/>
    </source>
</evidence>
<evidence type="ECO:0000256" key="8">
    <source>
        <dbReference type="RuleBase" id="RU000461"/>
    </source>
</evidence>
<name>A0A444YBH6_ARAHY</name>
<dbReference type="SUPFAM" id="SSF48264">
    <property type="entry name" value="Cytochrome P450"/>
    <property type="match status" value="1"/>
</dbReference>
<dbReference type="InterPro" id="IPR001128">
    <property type="entry name" value="Cyt_P450"/>
</dbReference>
<dbReference type="AlphaFoldDB" id="A0A444YBH6"/>
<dbReference type="GO" id="GO:0016705">
    <property type="term" value="F:oxidoreductase activity, acting on paired donors, with incorporation or reduction of molecular oxygen"/>
    <property type="evidence" value="ECO:0007669"/>
    <property type="project" value="InterPro"/>
</dbReference>
<keyword evidence="9" id="KW-0812">Transmembrane</keyword>
<dbReference type="PANTHER" id="PTHR47947:SF39">
    <property type="entry name" value="CYTOCHROME P450"/>
    <property type="match status" value="1"/>
</dbReference>
<keyword evidence="2 7" id="KW-0349">Heme</keyword>
<dbReference type="EMBL" id="SDMP01000017">
    <property type="protein sequence ID" value="RYQ99292.1"/>
    <property type="molecule type" value="Genomic_DNA"/>
</dbReference>
<dbReference type="GO" id="GO:0005506">
    <property type="term" value="F:iron ion binding"/>
    <property type="evidence" value="ECO:0007669"/>
    <property type="project" value="InterPro"/>
</dbReference>
<dbReference type="InterPro" id="IPR036396">
    <property type="entry name" value="Cyt_P450_sf"/>
</dbReference>
<dbReference type="PANTHER" id="PTHR47947">
    <property type="entry name" value="CYTOCHROME P450 82C3-RELATED"/>
    <property type="match status" value="1"/>
</dbReference>
<feature type="transmembrane region" description="Helical" evidence="9">
    <location>
        <begin position="6"/>
        <end position="25"/>
    </location>
</feature>
<evidence type="ECO:0008006" key="12">
    <source>
        <dbReference type="Google" id="ProtNLM"/>
    </source>
</evidence>
<dbReference type="PROSITE" id="PS00086">
    <property type="entry name" value="CYTOCHROME_P450"/>
    <property type="match status" value="1"/>
</dbReference>
<evidence type="ECO:0000313" key="10">
    <source>
        <dbReference type="EMBL" id="RYQ99292.1"/>
    </source>
</evidence>
<dbReference type="CDD" id="cd20654">
    <property type="entry name" value="CYP82"/>
    <property type="match status" value="1"/>
</dbReference>
<protein>
    <recommendedName>
        <fullName evidence="12">Cytochrome P450</fullName>
    </recommendedName>
</protein>
<evidence type="ECO:0000256" key="2">
    <source>
        <dbReference type="ARBA" id="ARBA00022617"/>
    </source>
</evidence>
<evidence type="ECO:0000256" key="7">
    <source>
        <dbReference type="PIRSR" id="PIRSR602401-1"/>
    </source>
</evidence>
<evidence type="ECO:0000313" key="11">
    <source>
        <dbReference type="Proteomes" id="UP000289738"/>
    </source>
</evidence>